<reference evidence="2 3" key="1">
    <citation type="journal article" date="2023" name="Microbiol. Spectr.">
        <title>Symbiosis of Carpenter Bees with Uncharacterized Lactic Acid Bacteria Showing NAD Auxotrophy.</title>
        <authorList>
            <person name="Kawasaki S."/>
            <person name="Ozawa K."/>
            <person name="Mori T."/>
            <person name="Yamamoto A."/>
            <person name="Ito M."/>
            <person name="Ohkuma M."/>
            <person name="Sakamoto M."/>
            <person name="Matsutani M."/>
        </authorList>
    </citation>
    <scope>NUCLEOTIDE SEQUENCE [LARGE SCALE GENOMIC DNA]</scope>
    <source>
        <strain evidence="2 3">Kim37-2</strain>
    </source>
</reference>
<dbReference type="InterPro" id="IPR052043">
    <property type="entry name" value="PolySaccharide_Degr_Enz"/>
</dbReference>
<dbReference type="SUPFAM" id="SSF48208">
    <property type="entry name" value="Six-hairpin glycosidases"/>
    <property type="match status" value="1"/>
</dbReference>
<gene>
    <name evidence="2" type="primary">yteR</name>
    <name evidence="2" type="ORF">KIM372_00870</name>
</gene>
<dbReference type="PANTHER" id="PTHR33886">
    <property type="entry name" value="UNSATURATED RHAMNOGALACTURONAN HYDROLASE (EUROFUNG)"/>
    <property type="match status" value="1"/>
</dbReference>
<dbReference type="Pfam" id="PF07470">
    <property type="entry name" value="Glyco_hydro_88"/>
    <property type="match status" value="1"/>
</dbReference>
<dbReference type="EMBL" id="AP026798">
    <property type="protein sequence ID" value="BDR52180.1"/>
    <property type="molecule type" value="Genomic_DNA"/>
</dbReference>
<keyword evidence="1 2" id="KW-0378">Hydrolase</keyword>
<proteinExistence type="predicted"/>
<dbReference type="GO" id="GO:0016787">
    <property type="term" value="F:hydrolase activity"/>
    <property type="evidence" value="ECO:0007669"/>
    <property type="project" value="UniProtKB-KW"/>
</dbReference>
<name>A0ABM8B5N9_9BIFI</name>
<sequence length="368" mass="42254">MTPLDYAHATIETTQRKYKAADLPPAHHFHYHQGVFLSGVYQTYLLDGRESEFDYMKDWVDSNLTPDGKVLNQEDICLDDIMPGILIFPIYERTGDERYRHALDFLTDEIDHYRKNDEGGFWHRTDVPRQMWLDGLYMGGPFMTEYGRRFNRPDMIDEACKQALLMREKTEVKSTGLWRHVYDPDRVYPFSDPETGLSPEYWGRSVGWVPVALLDDLDNIPEDHPDRPKIIQALQDLLTAVCKYQGPDGRWWQVLDKVKQAGNWPENSCSSLFVAAIAKAVRLGLLDESYLEQAKRGYQGVIDSLKWQDTTDKDGSPARDLLIGDVCIGTGPGTYQDYCDRPTSVNDLHGLGAFLLMCAQMQRILDQE</sequence>
<evidence type="ECO:0000313" key="3">
    <source>
        <dbReference type="Proteomes" id="UP001321766"/>
    </source>
</evidence>
<protein>
    <submittedName>
        <fullName evidence="2">Unsaturated rhamnogalacturonyl hydrolase YteR</fullName>
    </submittedName>
</protein>
<evidence type="ECO:0000313" key="2">
    <source>
        <dbReference type="EMBL" id="BDR52180.1"/>
    </source>
</evidence>
<dbReference type="Gene3D" id="1.50.10.10">
    <property type="match status" value="1"/>
</dbReference>
<dbReference type="Proteomes" id="UP001321766">
    <property type="component" value="Chromosome"/>
</dbReference>
<keyword evidence="3" id="KW-1185">Reference proteome</keyword>
<organism evidence="2 3">
    <name type="scientific">Bombiscardovia nodaiensis</name>
    <dbReference type="NCBI Taxonomy" id="2932181"/>
    <lineage>
        <taxon>Bacteria</taxon>
        <taxon>Bacillati</taxon>
        <taxon>Actinomycetota</taxon>
        <taxon>Actinomycetes</taxon>
        <taxon>Bifidobacteriales</taxon>
        <taxon>Bifidobacteriaceae</taxon>
        <taxon>Bombiscardovia</taxon>
    </lineage>
</organism>
<dbReference type="InterPro" id="IPR008928">
    <property type="entry name" value="6-hairpin_glycosidase_sf"/>
</dbReference>
<accession>A0ABM8B5N9</accession>
<dbReference type="InterPro" id="IPR012341">
    <property type="entry name" value="6hp_glycosidase-like_sf"/>
</dbReference>
<dbReference type="PANTHER" id="PTHR33886:SF8">
    <property type="entry name" value="UNSATURATED RHAMNOGALACTURONAN HYDROLASE (EUROFUNG)"/>
    <property type="match status" value="1"/>
</dbReference>
<dbReference type="InterPro" id="IPR010905">
    <property type="entry name" value="Glyco_hydro_88"/>
</dbReference>
<evidence type="ECO:0000256" key="1">
    <source>
        <dbReference type="ARBA" id="ARBA00022801"/>
    </source>
</evidence>